<reference evidence="3 4" key="1">
    <citation type="submission" date="2019-09" db="EMBL/GenBank/DDBJ databases">
        <title>Genomes of Cryomorphaceae.</title>
        <authorList>
            <person name="Bowman J.P."/>
        </authorList>
    </citation>
    <scope>NUCLEOTIDE SEQUENCE [LARGE SCALE GENOMIC DNA]</scope>
    <source>
        <strain evidence="3 4">KCTC 52047</strain>
    </source>
</reference>
<dbReference type="InterPro" id="IPR025665">
    <property type="entry name" value="Beta-barrel_OMP_2"/>
</dbReference>
<dbReference type="EMBL" id="WACR01000005">
    <property type="protein sequence ID" value="KAB1064530.1"/>
    <property type="molecule type" value="Genomic_DNA"/>
</dbReference>
<feature type="domain" description="Outer membrane protein beta-barrel" evidence="2">
    <location>
        <begin position="21"/>
        <end position="177"/>
    </location>
</feature>
<name>A0A6N6M7N7_9FLAO</name>
<feature type="signal peptide" evidence="1">
    <location>
        <begin position="1"/>
        <end position="22"/>
    </location>
</feature>
<keyword evidence="1" id="KW-0732">Signal</keyword>
<organism evidence="3 4">
    <name type="scientific">Salibacter halophilus</name>
    <dbReference type="NCBI Taxonomy" id="1803916"/>
    <lineage>
        <taxon>Bacteria</taxon>
        <taxon>Pseudomonadati</taxon>
        <taxon>Bacteroidota</taxon>
        <taxon>Flavobacteriia</taxon>
        <taxon>Flavobacteriales</taxon>
        <taxon>Salibacteraceae</taxon>
        <taxon>Salibacter</taxon>
    </lineage>
</organism>
<dbReference type="Pfam" id="PF13568">
    <property type="entry name" value="OMP_b-brl_2"/>
    <property type="match status" value="1"/>
</dbReference>
<dbReference type="AlphaFoldDB" id="A0A6N6M7N7"/>
<evidence type="ECO:0000256" key="1">
    <source>
        <dbReference type="SAM" id="SignalP"/>
    </source>
</evidence>
<accession>A0A6N6M7N7</accession>
<gene>
    <name evidence="3" type="ORF">F3059_07485</name>
</gene>
<protein>
    <submittedName>
        <fullName evidence="3">PorT family protein</fullName>
    </submittedName>
</protein>
<comment type="caution">
    <text evidence="3">The sequence shown here is derived from an EMBL/GenBank/DDBJ whole genome shotgun (WGS) entry which is preliminary data.</text>
</comment>
<keyword evidence="4" id="KW-1185">Reference proteome</keyword>
<feature type="chain" id="PRO_5026683390" evidence="1">
    <location>
        <begin position="23"/>
        <end position="204"/>
    </location>
</feature>
<sequence length="204" mass="22503">MKRLMIILTAFCFISNIQTTQAQEVSGGIKGGLNMSNLYIDNVDDENMRIGYHAGFYGQIHIDDKFLIQPELLFSTKGAHAYYNGIFNQDVRFNLNYIDLPVLASVELGEFLVLQAGGYASYLISANTDYSNSIVSGFQELDRDNFHSVDYGLVAGVAANFEPIQIGVRYSRGLSEIAQSNVAEIQLGDSKNSVAQLYIAFGIT</sequence>
<dbReference type="Proteomes" id="UP000435357">
    <property type="component" value="Unassembled WGS sequence"/>
</dbReference>
<dbReference type="RefSeq" id="WP_151167795.1">
    <property type="nucleotide sequence ID" value="NZ_WACR01000005.1"/>
</dbReference>
<proteinExistence type="predicted"/>
<evidence type="ECO:0000313" key="4">
    <source>
        <dbReference type="Proteomes" id="UP000435357"/>
    </source>
</evidence>
<dbReference type="OrthoDB" id="947434at2"/>
<evidence type="ECO:0000313" key="3">
    <source>
        <dbReference type="EMBL" id="KAB1064530.1"/>
    </source>
</evidence>
<evidence type="ECO:0000259" key="2">
    <source>
        <dbReference type="Pfam" id="PF13568"/>
    </source>
</evidence>